<comment type="caution">
    <text evidence="1">The sequence shown here is derived from an EMBL/GenBank/DDBJ whole genome shotgun (WGS) entry which is preliminary data.</text>
</comment>
<evidence type="ECO:0000313" key="2">
    <source>
        <dbReference type="Proteomes" id="UP001159363"/>
    </source>
</evidence>
<reference evidence="1 2" key="1">
    <citation type="submission" date="2023-02" db="EMBL/GenBank/DDBJ databases">
        <title>LHISI_Scaffold_Assembly.</title>
        <authorList>
            <person name="Stuart O.P."/>
            <person name="Cleave R."/>
            <person name="Magrath M.J.L."/>
            <person name="Mikheyev A.S."/>
        </authorList>
    </citation>
    <scope>NUCLEOTIDE SEQUENCE [LARGE SCALE GENOMIC DNA]</scope>
    <source>
        <strain evidence="1">Daus_M_001</strain>
        <tissue evidence="1">Leg muscle</tissue>
    </source>
</reference>
<gene>
    <name evidence="1" type="ORF">PR048_015421</name>
</gene>
<accession>A0ABQ9HGX7</accession>
<keyword evidence="2" id="KW-1185">Reference proteome</keyword>
<proteinExistence type="predicted"/>
<evidence type="ECO:0000313" key="1">
    <source>
        <dbReference type="EMBL" id="KAJ8883577.1"/>
    </source>
</evidence>
<sequence length="481" mass="53407">MSICEGSVADGVSHLLDSNREFVFGIRGHRGQDHWSKVKENAIQDGGHRILPSYVLCPCPKLPIIILLTAAVAEWVVCASHQGEPGSIPGRVTPGFSNVRIVPEDAAGRRVSLEISLIPRPFILTGIEPMTFPVGVQTRSNRWQPQVRQCHVLATLIEESERCLLEQYVSGLPDGARVVAVVGRFRDALCLVHGLQGRRQDVAATVAMRYSWSHEHCSCLLLLDADRQAGGTLRSQAGKCSVQRHSHAVLYVRRLVRGVDEFESQSALGHVVCVQGLLCHDPNVAPARHVEQACVAEYHLRVLPEVHAARQEHCTPVQSLVFNGDRALVRVAVSPSSLRTCLASNFPLLPPIVAPTCQSLWELLRFPSSRDHMRWAAVPCWVPRSKCLCHFFSLPASDQAMGWTLKWVRWLARDANQRARNTAPSSSLFVSNRHCNIRTIVQCQSVDPHYLRLHPRALTANPTDHIIDLIQNPVGIFPTFL</sequence>
<name>A0ABQ9HGX7_9NEOP</name>
<protein>
    <submittedName>
        <fullName evidence="1">Uncharacterized protein</fullName>
    </submittedName>
</protein>
<dbReference type="EMBL" id="JARBHB010000005">
    <property type="protein sequence ID" value="KAJ8883577.1"/>
    <property type="molecule type" value="Genomic_DNA"/>
</dbReference>
<organism evidence="1 2">
    <name type="scientific">Dryococelus australis</name>
    <dbReference type="NCBI Taxonomy" id="614101"/>
    <lineage>
        <taxon>Eukaryota</taxon>
        <taxon>Metazoa</taxon>
        <taxon>Ecdysozoa</taxon>
        <taxon>Arthropoda</taxon>
        <taxon>Hexapoda</taxon>
        <taxon>Insecta</taxon>
        <taxon>Pterygota</taxon>
        <taxon>Neoptera</taxon>
        <taxon>Polyneoptera</taxon>
        <taxon>Phasmatodea</taxon>
        <taxon>Verophasmatodea</taxon>
        <taxon>Anareolatae</taxon>
        <taxon>Phasmatidae</taxon>
        <taxon>Eurycanthinae</taxon>
        <taxon>Dryococelus</taxon>
    </lineage>
</organism>
<dbReference type="Proteomes" id="UP001159363">
    <property type="component" value="Chromosome 4"/>
</dbReference>